<dbReference type="Proteomes" id="UP001221757">
    <property type="component" value="Unassembled WGS sequence"/>
</dbReference>
<comment type="caution">
    <text evidence="2">The sequence shown here is derived from an EMBL/GenBank/DDBJ whole genome shotgun (WGS) entry which is preliminary data.</text>
</comment>
<evidence type="ECO:0000313" key="3">
    <source>
        <dbReference type="Proteomes" id="UP001221757"/>
    </source>
</evidence>
<dbReference type="PANTHER" id="PTHR35043">
    <property type="entry name" value="TRANSCRIPTION FACTOR DOMAIN-CONTAINING PROTEIN"/>
    <property type="match status" value="1"/>
</dbReference>
<keyword evidence="1" id="KW-0472">Membrane</keyword>
<reference evidence="2" key="1">
    <citation type="submission" date="2023-03" db="EMBL/GenBank/DDBJ databases">
        <title>Massive genome expansion in bonnet fungi (Mycena s.s.) driven by repeated elements and novel gene families across ecological guilds.</title>
        <authorList>
            <consortium name="Lawrence Berkeley National Laboratory"/>
            <person name="Harder C.B."/>
            <person name="Miyauchi S."/>
            <person name="Viragh M."/>
            <person name="Kuo A."/>
            <person name="Thoen E."/>
            <person name="Andreopoulos B."/>
            <person name="Lu D."/>
            <person name="Skrede I."/>
            <person name="Drula E."/>
            <person name="Henrissat B."/>
            <person name="Morin E."/>
            <person name="Kohler A."/>
            <person name="Barry K."/>
            <person name="LaButti K."/>
            <person name="Morin E."/>
            <person name="Salamov A."/>
            <person name="Lipzen A."/>
            <person name="Mereny Z."/>
            <person name="Hegedus B."/>
            <person name="Baldrian P."/>
            <person name="Stursova M."/>
            <person name="Weitz H."/>
            <person name="Taylor A."/>
            <person name="Grigoriev I.V."/>
            <person name="Nagy L.G."/>
            <person name="Martin F."/>
            <person name="Kauserud H."/>
        </authorList>
    </citation>
    <scope>NUCLEOTIDE SEQUENCE</scope>
    <source>
        <strain evidence="2">CBHHK067</strain>
    </source>
</reference>
<accession>A0AAD7DE71</accession>
<keyword evidence="1" id="KW-1133">Transmembrane helix</keyword>
<dbReference type="PANTHER" id="PTHR35043:SF7">
    <property type="entry name" value="TRANSCRIPTION FACTOR DOMAIN-CONTAINING PROTEIN"/>
    <property type="match status" value="1"/>
</dbReference>
<keyword evidence="3" id="KW-1185">Reference proteome</keyword>
<organism evidence="2 3">
    <name type="scientific">Mycena rosella</name>
    <name type="common">Pink bonnet</name>
    <name type="synonym">Agaricus rosellus</name>
    <dbReference type="NCBI Taxonomy" id="1033263"/>
    <lineage>
        <taxon>Eukaryota</taxon>
        <taxon>Fungi</taxon>
        <taxon>Dikarya</taxon>
        <taxon>Basidiomycota</taxon>
        <taxon>Agaricomycotina</taxon>
        <taxon>Agaricomycetes</taxon>
        <taxon>Agaricomycetidae</taxon>
        <taxon>Agaricales</taxon>
        <taxon>Marasmiineae</taxon>
        <taxon>Mycenaceae</taxon>
        <taxon>Mycena</taxon>
    </lineage>
</organism>
<gene>
    <name evidence="2" type="ORF">B0H17DRAFT_937097</name>
</gene>
<evidence type="ECO:0000256" key="1">
    <source>
        <dbReference type="SAM" id="Phobius"/>
    </source>
</evidence>
<feature type="transmembrane region" description="Helical" evidence="1">
    <location>
        <begin position="47"/>
        <end position="65"/>
    </location>
</feature>
<dbReference type="AlphaFoldDB" id="A0AAD7DE71"/>
<evidence type="ECO:0000313" key="2">
    <source>
        <dbReference type="EMBL" id="KAJ7689564.1"/>
    </source>
</evidence>
<dbReference type="EMBL" id="JARKIE010000071">
    <property type="protein sequence ID" value="KAJ7689564.1"/>
    <property type="molecule type" value="Genomic_DNA"/>
</dbReference>
<name>A0AAD7DE71_MYCRO</name>
<keyword evidence="1" id="KW-0812">Transmembrane</keyword>
<proteinExistence type="predicted"/>
<protein>
    <submittedName>
        <fullName evidence="2">Uncharacterized protein</fullName>
    </submittedName>
</protein>
<sequence>MACNCRSLFTLVQGCMATIFMCLYTTMHLNVPPLGTTTTIAIFRRRLLFLGLTLLIPELAIGWAFRQRSIARQLSKDLNITMTHAFFVVMGGFASRGGEPIVTRHQLGRPGILEEIRETPIVTIKDKAKGESFSEAFMILQAGWSIVEIVARAASGLPPTELELSTTGFAVVGIATLVINWNKPLDVQQPLRI</sequence>
<feature type="transmembrane region" description="Helical" evidence="1">
    <location>
        <begin position="7"/>
        <end position="27"/>
    </location>
</feature>
<feature type="non-terminal residue" evidence="2">
    <location>
        <position position="193"/>
    </location>
</feature>